<sequence length="73" mass="8570">MANHRRPANTPKRKTHPSRQKRCANESCEENDNNRKGQPRATRTMEMVHKGYWFLPICPAAFESSIECYWSFA</sequence>
<gene>
    <name evidence="2" type="ORF">BSTOLATCC_MIC44579</name>
</gene>
<feature type="region of interest" description="Disordered" evidence="1">
    <location>
        <begin position="1"/>
        <end position="41"/>
    </location>
</feature>
<evidence type="ECO:0000256" key="1">
    <source>
        <dbReference type="SAM" id="MobiDB-lite"/>
    </source>
</evidence>
<protein>
    <submittedName>
        <fullName evidence="2">Uncharacterized protein</fullName>
    </submittedName>
</protein>
<proteinExistence type="predicted"/>
<organism evidence="2 3">
    <name type="scientific">Blepharisma stoltei</name>
    <dbReference type="NCBI Taxonomy" id="1481888"/>
    <lineage>
        <taxon>Eukaryota</taxon>
        <taxon>Sar</taxon>
        <taxon>Alveolata</taxon>
        <taxon>Ciliophora</taxon>
        <taxon>Postciliodesmatophora</taxon>
        <taxon>Heterotrichea</taxon>
        <taxon>Heterotrichida</taxon>
        <taxon>Blepharismidae</taxon>
        <taxon>Blepharisma</taxon>
    </lineage>
</organism>
<dbReference type="Proteomes" id="UP001162131">
    <property type="component" value="Unassembled WGS sequence"/>
</dbReference>
<name>A0AAU9JPQ9_9CILI</name>
<reference evidence="2" key="1">
    <citation type="submission" date="2021-09" db="EMBL/GenBank/DDBJ databases">
        <authorList>
            <consortium name="AG Swart"/>
            <person name="Singh M."/>
            <person name="Singh A."/>
            <person name="Seah K."/>
            <person name="Emmerich C."/>
        </authorList>
    </citation>
    <scope>NUCLEOTIDE SEQUENCE</scope>
    <source>
        <strain evidence="2">ATCC30299</strain>
    </source>
</reference>
<keyword evidence="3" id="KW-1185">Reference proteome</keyword>
<dbReference type="EMBL" id="CAJZBQ010000044">
    <property type="protein sequence ID" value="CAG9327959.1"/>
    <property type="molecule type" value="Genomic_DNA"/>
</dbReference>
<evidence type="ECO:0000313" key="2">
    <source>
        <dbReference type="EMBL" id="CAG9327959.1"/>
    </source>
</evidence>
<evidence type="ECO:0000313" key="3">
    <source>
        <dbReference type="Proteomes" id="UP001162131"/>
    </source>
</evidence>
<feature type="compositionally biased region" description="Basic residues" evidence="1">
    <location>
        <begin position="1"/>
        <end position="22"/>
    </location>
</feature>
<accession>A0AAU9JPQ9</accession>
<dbReference type="AlphaFoldDB" id="A0AAU9JPQ9"/>
<comment type="caution">
    <text evidence="2">The sequence shown here is derived from an EMBL/GenBank/DDBJ whole genome shotgun (WGS) entry which is preliminary data.</text>
</comment>